<dbReference type="EMBL" id="CAJPWZ010001684">
    <property type="protein sequence ID" value="CAG2221583.1"/>
    <property type="molecule type" value="Genomic_DNA"/>
</dbReference>
<feature type="transmembrane region" description="Helical" evidence="14">
    <location>
        <begin position="112"/>
        <end position="137"/>
    </location>
</feature>
<comment type="caution">
    <text evidence="19">The sequence shown here is derived from an EMBL/GenBank/DDBJ whole genome shotgun (WGS) entry which is preliminary data.</text>
</comment>
<feature type="transmembrane region" description="Helical" evidence="14">
    <location>
        <begin position="319"/>
        <end position="335"/>
    </location>
</feature>
<keyword evidence="9 14" id="KW-1133">Transmembrane helix</keyword>
<evidence type="ECO:0000256" key="15">
    <source>
        <dbReference type="SAM" id="SignalP"/>
    </source>
</evidence>
<feature type="region of interest" description="Disordered" evidence="13">
    <location>
        <begin position="952"/>
        <end position="1032"/>
    </location>
</feature>
<dbReference type="GO" id="GO:0098703">
    <property type="term" value="P:calcium ion import across plasma membrane"/>
    <property type="evidence" value="ECO:0007669"/>
    <property type="project" value="TreeGrafter"/>
</dbReference>
<dbReference type="GO" id="GO:0005891">
    <property type="term" value="C:voltage-gated calcium channel complex"/>
    <property type="evidence" value="ECO:0007669"/>
    <property type="project" value="TreeGrafter"/>
</dbReference>
<feature type="signal peptide" evidence="15">
    <location>
        <begin position="1"/>
        <end position="18"/>
    </location>
</feature>
<dbReference type="Gene3D" id="1.10.287.70">
    <property type="match status" value="2"/>
</dbReference>
<feature type="transmembrane region" description="Helical" evidence="14">
    <location>
        <begin position="251"/>
        <end position="268"/>
    </location>
</feature>
<feature type="domain" description="Ion transport" evidence="16">
    <location>
        <begin position="187"/>
        <end position="275"/>
    </location>
</feature>
<evidence type="ECO:0000256" key="7">
    <source>
        <dbReference type="ARBA" id="ARBA00022837"/>
    </source>
</evidence>
<feature type="domain" description="Ion transport" evidence="16">
    <location>
        <begin position="460"/>
        <end position="534"/>
    </location>
</feature>
<evidence type="ECO:0000256" key="14">
    <source>
        <dbReference type="SAM" id="Phobius"/>
    </source>
</evidence>
<dbReference type="GO" id="GO:0008331">
    <property type="term" value="F:high voltage-gated calcium channel activity"/>
    <property type="evidence" value="ECO:0007669"/>
    <property type="project" value="TreeGrafter"/>
</dbReference>
<evidence type="ECO:0000313" key="19">
    <source>
        <dbReference type="EMBL" id="CAG2221583.1"/>
    </source>
</evidence>
<dbReference type="SUPFAM" id="SSF81324">
    <property type="entry name" value="Voltage-gated potassium channels"/>
    <property type="match status" value="2"/>
</dbReference>
<evidence type="ECO:0000256" key="5">
    <source>
        <dbReference type="ARBA" id="ARBA00022692"/>
    </source>
</evidence>
<feature type="transmembrane region" description="Helical" evidence="14">
    <location>
        <begin position="296"/>
        <end position="313"/>
    </location>
</feature>
<feature type="region of interest" description="Disordered" evidence="13">
    <location>
        <begin position="1129"/>
        <end position="1161"/>
    </location>
</feature>
<dbReference type="Pfam" id="PF00520">
    <property type="entry name" value="Ion_trans"/>
    <property type="match status" value="3"/>
</dbReference>
<feature type="transmembrane region" description="Helical" evidence="14">
    <location>
        <begin position="340"/>
        <end position="357"/>
    </location>
</feature>
<keyword evidence="10" id="KW-0406">Ion transport</keyword>
<feature type="transmembrane region" description="Helical" evidence="14">
    <location>
        <begin position="274"/>
        <end position="291"/>
    </location>
</feature>
<sequence>MLDTFLLTFMFSVIGVQLFKGKFHKCTDESKEIQSECHGKFVVFPDGTIDNPKERDRVWTNNELNFDNVHLAMLTLFTVATFEGWPQLLYISIDSQEEDLGPKHNFRPIVAVFYFIYIIVIAFFMVNIFVGFVIVTFQNEGEQEYKNCELDKNQRKCIEFALKARPMRRYIPKARWQYKIWWFVTSQAFEYGIFTLIMLNTVILALKYDGQSDTYSKALDYLNMIFTGVFTIEFVLKLMAFRFKNYFGDPWNVFDFIIVLGSFIDIIYTEVNGVILGGIDCVIMSMVILLLKPRSYLLGGIDCVIMSMVILLLKPKELSLGGIDCVIMSMVILLLKPRELSLGGIDCVIMSMVILLLKPKELSLGGIDCVNGSSLCSTADSYVILYLCSNWHAGCGAAGYVTRFSIILYLWSNWHAASDSYKDVQPHSPASHTSDTETYPPSYDGANDSRGGIVLRRFLHVALQIFGKISINNEDSQLHRNNNFQTFQLAVLVLFRSATGETWQDVMLSCVHKPNIINLFVAVIMDNFDYLTRDWSILGPHHLDEFVRYWSDYDPEAKGRIKHLDVVTLLRKISPPLGFGKLCPHRVACKRLVSMNMPLNSDGTVMFNATLFALVRTSLKIKVEGNIDDCNEELRKVILKIWKRTNQKLLDQVVPPAGSKKILGQEHTNALQVRKGQEHTNALQAGLRAVHDLGPELRRAISGNLDEEDFNEKDVEEPMHRRNHSLFGSVMTAITGVNKTALPIAGKTPQYLANQTPKIIPANSHTTISPQNSINGKVTPGGSSNHLNVEYRNAINRSPSPLAPVKVSPIMSNDMRRLSHTSAISSASDSYKDVQPHSPASHTSDTETYPPSYDGANDSRGHKGNNIKPGASELTKKQGIYVYRDLPQEDSDFEREHTPPTPPPRKLSRKGASLRLRCLGKQESDENPLMKKVAEPLKLTQTQAMAVARMAPDGQPRPLVPEHKKTPPNSPGSMRQSYLSQGLQKLFQRRKSKPPSGKSIDSSPRQTMHRASDSAFMNASSGGPYARGGARGPLIIPDHVMSQQQSNRHGMFPSSNLRGSAEDLVNQVLTEEGLNRFIDARALQQEIAEAGDMTREEMNNAARQLLQGQNTPYYDHHIGGFKAEELKDYNKYSDRKNQESFDDAEEQTSPKRGQRPHSYRK</sequence>
<feature type="compositionally biased region" description="Basic and acidic residues" evidence="13">
    <location>
        <begin position="1129"/>
        <end position="1139"/>
    </location>
</feature>
<evidence type="ECO:0000313" key="20">
    <source>
        <dbReference type="Proteomes" id="UP000683360"/>
    </source>
</evidence>
<keyword evidence="7" id="KW-0106">Calcium</keyword>
<keyword evidence="15" id="KW-0732">Signal</keyword>
<dbReference type="Gene3D" id="1.10.238.10">
    <property type="entry name" value="EF-hand"/>
    <property type="match status" value="1"/>
</dbReference>
<feature type="region of interest" description="Disordered" evidence="13">
    <location>
        <begin position="822"/>
        <end position="912"/>
    </location>
</feature>
<evidence type="ECO:0000259" key="17">
    <source>
        <dbReference type="Pfam" id="PF08763"/>
    </source>
</evidence>
<dbReference type="InterPro" id="IPR005821">
    <property type="entry name" value="Ion_trans_dom"/>
</dbReference>
<evidence type="ECO:0000256" key="9">
    <source>
        <dbReference type="ARBA" id="ARBA00022989"/>
    </source>
</evidence>
<evidence type="ECO:0000256" key="8">
    <source>
        <dbReference type="ARBA" id="ARBA00022882"/>
    </source>
</evidence>
<evidence type="ECO:0000256" key="1">
    <source>
        <dbReference type="ARBA" id="ARBA00004141"/>
    </source>
</evidence>
<feature type="domain" description="Voltage-dependent calcium channel alpha-1 subunit IQ" evidence="17">
    <location>
        <begin position="608"/>
        <end position="662"/>
    </location>
</feature>
<feature type="domain" description="Ion transport" evidence="16">
    <location>
        <begin position="4"/>
        <end position="144"/>
    </location>
</feature>
<keyword evidence="11 14" id="KW-0472">Membrane</keyword>
<dbReference type="PANTHER" id="PTHR45628:SF1">
    <property type="entry name" value="VOLTAGE-DEPENDENT CALCIUM CHANNEL TYPE D SUBUNIT ALPHA-1"/>
    <property type="match status" value="1"/>
</dbReference>
<keyword evidence="4" id="KW-0107">Calcium channel</keyword>
<keyword evidence="12" id="KW-0407">Ion channel</keyword>
<evidence type="ECO:0000256" key="6">
    <source>
        <dbReference type="ARBA" id="ARBA00022737"/>
    </source>
</evidence>
<evidence type="ECO:0000259" key="18">
    <source>
        <dbReference type="Pfam" id="PF16905"/>
    </source>
</evidence>
<dbReference type="InterPro" id="IPR031649">
    <property type="entry name" value="GPHH_dom"/>
</dbReference>
<feature type="compositionally biased region" description="Polar residues" evidence="13">
    <location>
        <begin position="971"/>
        <end position="983"/>
    </location>
</feature>
<name>A0A8S3SSU5_MYTED</name>
<evidence type="ECO:0000256" key="11">
    <source>
        <dbReference type="ARBA" id="ARBA00023136"/>
    </source>
</evidence>
<dbReference type="PANTHER" id="PTHR45628">
    <property type="entry name" value="VOLTAGE-DEPENDENT CALCIUM CHANNEL TYPE A SUBUNIT ALPHA-1"/>
    <property type="match status" value="1"/>
</dbReference>
<dbReference type="AlphaFoldDB" id="A0A8S3SSU5"/>
<dbReference type="Proteomes" id="UP000683360">
    <property type="component" value="Unassembled WGS sequence"/>
</dbReference>
<evidence type="ECO:0000256" key="2">
    <source>
        <dbReference type="ARBA" id="ARBA00022448"/>
    </source>
</evidence>
<evidence type="ECO:0000256" key="4">
    <source>
        <dbReference type="ARBA" id="ARBA00022673"/>
    </source>
</evidence>
<accession>A0A8S3SSU5</accession>
<evidence type="ECO:0000256" key="3">
    <source>
        <dbReference type="ARBA" id="ARBA00022568"/>
    </source>
</evidence>
<dbReference type="Pfam" id="PF16905">
    <property type="entry name" value="GPHH"/>
    <property type="match status" value="1"/>
</dbReference>
<evidence type="ECO:0000256" key="12">
    <source>
        <dbReference type="ARBA" id="ARBA00023303"/>
    </source>
</evidence>
<gene>
    <name evidence="19" type="ORF">MEDL_34971</name>
</gene>
<feature type="compositionally biased region" description="Basic residues" evidence="13">
    <location>
        <begin position="1152"/>
        <end position="1161"/>
    </location>
</feature>
<evidence type="ECO:0000259" key="16">
    <source>
        <dbReference type="Pfam" id="PF00520"/>
    </source>
</evidence>
<feature type="transmembrane region" description="Helical" evidence="14">
    <location>
        <begin position="218"/>
        <end position="239"/>
    </location>
</feature>
<dbReference type="Pfam" id="PF08763">
    <property type="entry name" value="Ca_chan_IQ"/>
    <property type="match status" value="1"/>
</dbReference>
<dbReference type="Gene3D" id="1.20.120.350">
    <property type="entry name" value="Voltage-gated potassium channels. Chain C"/>
    <property type="match status" value="1"/>
</dbReference>
<feature type="domain" description="Voltage-dependent L-type calcium channel IQ-associated" evidence="18">
    <location>
        <begin position="545"/>
        <end position="598"/>
    </location>
</feature>
<feature type="chain" id="PRO_5035799148" evidence="15">
    <location>
        <begin position="19"/>
        <end position="1161"/>
    </location>
</feature>
<feature type="transmembrane region" description="Helical" evidence="14">
    <location>
        <begin position="180"/>
        <end position="206"/>
    </location>
</feature>
<dbReference type="FunFam" id="1.10.238.10:FF:000063">
    <property type="entry name" value="Voltage-dependent N-type calcium channel subunit alpha"/>
    <property type="match status" value="1"/>
</dbReference>
<keyword evidence="5 14" id="KW-0812">Transmembrane</keyword>
<keyword evidence="2" id="KW-0813">Transport</keyword>
<keyword evidence="3" id="KW-0109">Calcium transport</keyword>
<dbReference type="InterPro" id="IPR027359">
    <property type="entry name" value="Volt_channel_dom_sf"/>
</dbReference>
<keyword evidence="20" id="KW-1185">Reference proteome</keyword>
<reference evidence="19" key="1">
    <citation type="submission" date="2021-03" db="EMBL/GenBank/DDBJ databases">
        <authorList>
            <person name="Bekaert M."/>
        </authorList>
    </citation>
    <scope>NUCLEOTIDE SEQUENCE</scope>
</reference>
<evidence type="ECO:0000256" key="13">
    <source>
        <dbReference type="SAM" id="MobiDB-lite"/>
    </source>
</evidence>
<evidence type="ECO:0000256" key="10">
    <source>
        <dbReference type="ARBA" id="ARBA00023065"/>
    </source>
</evidence>
<organism evidence="19 20">
    <name type="scientific">Mytilus edulis</name>
    <name type="common">Blue mussel</name>
    <dbReference type="NCBI Taxonomy" id="6550"/>
    <lineage>
        <taxon>Eukaryota</taxon>
        <taxon>Metazoa</taxon>
        <taxon>Spiralia</taxon>
        <taxon>Lophotrochozoa</taxon>
        <taxon>Mollusca</taxon>
        <taxon>Bivalvia</taxon>
        <taxon>Autobranchia</taxon>
        <taxon>Pteriomorphia</taxon>
        <taxon>Mytilida</taxon>
        <taxon>Mytiloidea</taxon>
        <taxon>Mytilidae</taxon>
        <taxon>Mytilinae</taxon>
        <taxon>Mytilus</taxon>
    </lineage>
</organism>
<keyword evidence="6" id="KW-0677">Repeat</keyword>
<dbReference type="InterPro" id="IPR050599">
    <property type="entry name" value="VDCC_alpha-1_subunit"/>
</dbReference>
<protein>
    <submittedName>
        <fullName evidence="19">CACNA1D</fullName>
    </submittedName>
</protein>
<keyword evidence="8" id="KW-0851">Voltage-gated channel</keyword>
<feature type="compositionally biased region" description="Polar residues" evidence="13">
    <location>
        <begin position="838"/>
        <end position="849"/>
    </location>
</feature>
<comment type="subcellular location">
    <subcellularLocation>
        <location evidence="1">Membrane</location>
        <topology evidence="1">Multi-pass membrane protein</topology>
    </subcellularLocation>
</comment>
<dbReference type="InterPro" id="IPR014873">
    <property type="entry name" value="VDCC_a1su_IQ"/>
</dbReference>
<proteinExistence type="predicted"/>
<dbReference type="OrthoDB" id="431720at2759"/>